<evidence type="ECO:0000256" key="11">
    <source>
        <dbReference type="ARBA" id="ARBA00023136"/>
    </source>
</evidence>
<evidence type="ECO:0000256" key="6">
    <source>
        <dbReference type="ARBA" id="ARBA00022723"/>
    </source>
</evidence>
<dbReference type="EC" id="2.3.2.27" evidence="3"/>
<comment type="subcellular location">
    <subcellularLocation>
        <location evidence="2">Membrane</location>
        <topology evidence="2">Multi-pass membrane protein</topology>
    </subcellularLocation>
</comment>
<dbReference type="Pfam" id="PF13639">
    <property type="entry name" value="zf-RING_2"/>
    <property type="match status" value="1"/>
</dbReference>
<evidence type="ECO:0000313" key="15">
    <source>
        <dbReference type="EMBL" id="CAE4613395.1"/>
    </source>
</evidence>
<dbReference type="GO" id="GO:0006511">
    <property type="term" value="P:ubiquitin-dependent protein catabolic process"/>
    <property type="evidence" value="ECO:0007669"/>
    <property type="project" value="TreeGrafter"/>
</dbReference>
<keyword evidence="4" id="KW-0808">Transferase</keyword>
<dbReference type="InterPro" id="IPR001841">
    <property type="entry name" value="Znf_RING"/>
</dbReference>
<dbReference type="GO" id="GO:0008270">
    <property type="term" value="F:zinc ion binding"/>
    <property type="evidence" value="ECO:0007669"/>
    <property type="project" value="UniProtKB-KW"/>
</dbReference>
<feature type="transmembrane region" description="Helical" evidence="13">
    <location>
        <begin position="47"/>
        <end position="70"/>
    </location>
</feature>
<dbReference type="GO" id="GO:0016020">
    <property type="term" value="C:membrane"/>
    <property type="evidence" value="ECO:0007669"/>
    <property type="project" value="UniProtKB-SubCell"/>
</dbReference>
<proteinExistence type="predicted"/>
<dbReference type="InterPro" id="IPR013083">
    <property type="entry name" value="Znf_RING/FYVE/PHD"/>
</dbReference>
<dbReference type="Gene3D" id="3.30.40.10">
    <property type="entry name" value="Zinc/RING finger domain, C3HC4 (zinc finger)"/>
    <property type="match status" value="1"/>
</dbReference>
<evidence type="ECO:0000256" key="3">
    <source>
        <dbReference type="ARBA" id="ARBA00012483"/>
    </source>
</evidence>
<name>A0A6V2GFP9_9STRA</name>
<dbReference type="EMBL" id="HBNS01022944">
    <property type="protein sequence ID" value="CAE4613395.1"/>
    <property type="molecule type" value="Transcribed_RNA"/>
</dbReference>
<gene>
    <name evidence="15" type="ORF">DBRI00130_LOCUS18125</name>
</gene>
<comment type="catalytic activity">
    <reaction evidence="1">
        <text>S-ubiquitinyl-[E2 ubiquitin-conjugating enzyme]-L-cysteine + [acceptor protein]-L-lysine = [E2 ubiquitin-conjugating enzyme]-L-cysteine + N(6)-ubiquitinyl-[acceptor protein]-L-lysine.</text>
        <dbReference type="EC" id="2.3.2.27"/>
    </reaction>
</comment>
<evidence type="ECO:0000256" key="1">
    <source>
        <dbReference type="ARBA" id="ARBA00000900"/>
    </source>
</evidence>
<evidence type="ECO:0000256" key="12">
    <source>
        <dbReference type="PROSITE-ProRule" id="PRU00175"/>
    </source>
</evidence>
<dbReference type="AlphaFoldDB" id="A0A6V2GFP9"/>
<keyword evidence="9" id="KW-0862">Zinc</keyword>
<evidence type="ECO:0000256" key="2">
    <source>
        <dbReference type="ARBA" id="ARBA00004141"/>
    </source>
</evidence>
<dbReference type="SUPFAM" id="SSF57850">
    <property type="entry name" value="RING/U-box"/>
    <property type="match status" value="1"/>
</dbReference>
<evidence type="ECO:0000256" key="13">
    <source>
        <dbReference type="SAM" id="Phobius"/>
    </source>
</evidence>
<feature type="transmembrane region" description="Helical" evidence="13">
    <location>
        <begin position="12"/>
        <end position="40"/>
    </location>
</feature>
<organism evidence="15">
    <name type="scientific">Ditylum brightwellii</name>
    <dbReference type="NCBI Taxonomy" id="49249"/>
    <lineage>
        <taxon>Eukaryota</taxon>
        <taxon>Sar</taxon>
        <taxon>Stramenopiles</taxon>
        <taxon>Ochrophyta</taxon>
        <taxon>Bacillariophyta</taxon>
        <taxon>Mediophyceae</taxon>
        <taxon>Lithodesmiophycidae</taxon>
        <taxon>Lithodesmiales</taxon>
        <taxon>Lithodesmiaceae</taxon>
        <taxon>Ditylum</taxon>
    </lineage>
</organism>
<protein>
    <recommendedName>
        <fullName evidence="3">RING-type E3 ubiquitin transferase</fullName>
        <ecNumber evidence="3">2.3.2.27</ecNumber>
    </recommendedName>
</protein>
<keyword evidence="8" id="KW-0833">Ubl conjugation pathway</keyword>
<dbReference type="GO" id="GO:0016567">
    <property type="term" value="P:protein ubiquitination"/>
    <property type="evidence" value="ECO:0007669"/>
    <property type="project" value="TreeGrafter"/>
</dbReference>
<evidence type="ECO:0000256" key="4">
    <source>
        <dbReference type="ARBA" id="ARBA00022679"/>
    </source>
</evidence>
<evidence type="ECO:0000256" key="5">
    <source>
        <dbReference type="ARBA" id="ARBA00022692"/>
    </source>
</evidence>
<dbReference type="PROSITE" id="PS50089">
    <property type="entry name" value="ZF_RING_2"/>
    <property type="match status" value="1"/>
</dbReference>
<keyword evidence="10 13" id="KW-1133">Transmembrane helix</keyword>
<dbReference type="GO" id="GO:0061630">
    <property type="term" value="F:ubiquitin protein ligase activity"/>
    <property type="evidence" value="ECO:0007669"/>
    <property type="project" value="UniProtKB-EC"/>
</dbReference>
<keyword evidence="6" id="KW-0479">Metal-binding</keyword>
<feature type="domain" description="RING-type" evidence="14">
    <location>
        <begin position="168"/>
        <end position="215"/>
    </location>
</feature>
<keyword evidence="11 13" id="KW-0472">Membrane</keyword>
<reference evidence="15" key="1">
    <citation type="submission" date="2021-01" db="EMBL/GenBank/DDBJ databases">
        <authorList>
            <person name="Corre E."/>
            <person name="Pelletier E."/>
            <person name="Niang G."/>
            <person name="Scheremetjew M."/>
            <person name="Finn R."/>
            <person name="Kale V."/>
            <person name="Holt S."/>
            <person name="Cochrane G."/>
            <person name="Meng A."/>
            <person name="Brown T."/>
            <person name="Cohen L."/>
        </authorList>
    </citation>
    <scope>NUCLEOTIDE SEQUENCE</scope>
    <source>
        <strain evidence="15">GSO104</strain>
    </source>
</reference>
<dbReference type="SMART" id="SM00184">
    <property type="entry name" value="RING"/>
    <property type="match status" value="1"/>
</dbReference>
<dbReference type="PANTHER" id="PTHR45977">
    <property type="entry name" value="TARGET OF ERK KINASE MPK-1"/>
    <property type="match status" value="1"/>
</dbReference>
<keyword evidence="5 13" id="KW-0812">Transmembrane</keyword>
<keyword evidence="7 12" id="KW-0863">Zinc-finger</keyword>
<dbReference type="PANTHER" id="PTHR45977:SF4">
    <property type="entry name" value="RING-TYPE DOMAIN-CONTAINING PROTEIN"/>
    <property type="match status" value="1"/>
</dbReference>
<evidence type="ECO:0000256" key="8">
    <source>
        <dbReference type="ARBA" id="ARBA00022786"/>
    </source>
</evidence>
<sequence length="223" mass="25341">MVFGRTMEQRPLNVTLISLGFLALNMLICFPTITGFSGLFRGECNKFILFVFVPFWVAGIYIPISIASAWDGYLKVMVYLAVAIPYFVGILAECMDCCFGVKPCCPYKPELEEFFCKEIARERNGQMNDNGFEIASQAEEETMEEGTRKNIIVTAPDETKIDVSDRFCSICFDKYHDEEDISISMDPTTECKHIFHKSCITEWMEQSHNNCCPICGLVYVMPA</sequence>
<evidence type="ECO:0000256" key="9">
    <source>
        <dbReference type="ARBA" id="ARBA00022833"/>
    </source>
</evidence>
<evidence type="ECO:0000259" key="14">
    <source>
        <dbReference type="PROSITE" id="PS50089"/>
    </source>
</evidence>
<accession>A0A6V2GFP9</accession>
<evidence type="ECO:0000256" key="7">
    <source>
        <dbReference type="ARBA" id="ARBA00022771"/>
    </source>
</evidence>
<feature type="transmembrane region" description="Helical" evidence="13">
    <location>
        <begin position="76"/>
        <end position="92"/>
    </location>
</feature>
<evidence type="ECO:0000256" key="10">
    <source>
        <dbReference type="ARBA" id="ARBA00022989"/>
    </source>
</evidence>